<dbReference type="InterPro" id="IPR050361">
    <property type="entry name" value="MPP/UQCRC_Complex"/>
</dbReference>
<evidence type="ECO:0000259" key="2">
    <source>
        <dbReference type="Pfam" id="PF05193"/>
    </source>
</evidence>
<evidence type="ECO:0000259" key="1">
    <source>
        <dbReference type="Pfam" id="PF00675"/>
    </source>
</evidence>
<proteinExistence type="predicted"/>
<reference evidence="3 4" key="1">
    <citation type="submission" date="2016-10" db="EMBL/GenBank/DDBJ databases">
        <authorList>
            <person name="de Groot N.N."/>
        </authorList>
    </citation>
    <scope>NUCLEOTIDE SEQUENCE [LARGE SCALE GENOMIC DNA]</scope>
    <source>
        <strain evidence="3 4">NE2</strain>
    </source>
</reference>
<dbReference type="RefSeq" id="WP_091680323.1">
    <property type="nucleotide sequence ID" value="NZ_FOSN01000004.1"/>
</dbReference>
<protein>
    <submittedName>
        <fullName evidence="3">Zinc protease</fullName>
    </submittedName>
</protein>
<dbReference type="GO" id="GO:0006508">
    <property type="term" value="P:proteolysis"/>
    <property type="evidence" value="ECO:0007669"/>
    <property type="project" value="UniProtKB-KW"/>
</dbReference>
<dbReference type="EMBL" id="FOSN01000004">
    <property type="protein sequence ID" value="SFK24499.1"/>
    <property type="molecule type" value="Genomic_DNA"/>
</dbReference>
<keyword evidence="3" id="KW-0378">Hydrolase</keyword>
<dbReference type="OrthoDB" id="9811314at2"/>
<dbReference type="InterPro" id="IPR007863">
    <property type="entry name" value="Peptidase_M16_C"/>
</dbReference>
<dbReference type="Pfam" id="PF00675">
    <property type="entry name" value="Peptidase_M16"/>
    <property type="match status" value="1"/>
</dbReference>
<dbReference type="PANTHER" id="PTHR11851:SF224">
    <property type="entry name" value="PROCESSING PROTEASE"/>
    <property type="match status" value="1"/>
</dbReference>
<dbReference type="SUPFAM" id="SSF63411">
    <property type="entry name" value="LuxS/MPP-like metallohydrolase"/>
    <property type="match status" value="2"/>
</dbReference>
<dbReference type="AlphaFoldDB" id="A0A1I3XZ45"/>
<name>A0A1I3XZ45_9HYPH</name>
<evidence type="ECO:0000313" key="3">
    <source>
        <dbReference type="EMBL" id="SFK24499.1"/>
    </source>
</evidence>
<dbReference type="PANTHER" id="PTHR11851">
    <property type="entry name" value="METALLOPROTEASE"/>
    <property type="match status" value="1"/>
</dbReference>
<organism evidence="3 4">
    <name type="scientific">Methylocapsa palsarum</name>
    <dbReference type="NCBI Taxonomy" id="1612308"/>
    <lineage>
        <taxon>Bacteria</taxon>
        <taxon>Pseudomonadati</taxon>
        <taxon>Pseudomonadota</taxon>
        <taxon>Alphaproteobacteria</taxon>
        <taxon>Hyphomicrobiales</taxon>
        <taxon>Beijerinckiaceae</taxon>
        <taxon>Methylocapsa</taxon>
    </lineage>
</organism>
<dbReference type="Pfam" id="PF05193">
    <property type="entry name" value="Peptidase_M16_C"/>
    <property type="match status" value="1"/>
</dbReference>
<accession>A0A1I3XZ45</accession>
<sequence length="426" mass="45588">MTALASTQSPSRAAAVQKIVSPGGIEAWLVEDYAVPIVALEFAFKGGASQDPIGKPGVATLLAGMLDEGAGPYDAEAFHRALDEDAIELSFSADRDLVSGRMQTLARNIARAFELLQLAVGKARLDSEPFERVIGQISASLKREVNDPDHVAARTFRSVAYANHPYGLPVRGDLATLPTLTRANLTDMRARVFARDTLKIAAVGAIDAATLAARLDDVFGALPAKSDLDPIAPIAFSGEGARHVVRIDVPQSAIRFGRQGIARADPDIIPAIVVNHVLGGGVFSARLFREVREKRGLAYSVWSHLTTFDHAAMLSGGTSTKNERAAESMAVIEGEIASLSESGPTEEELDKAKKYLIGSYALRFDTSTKIVAQLVHLQTEGYGVDYLDERNRLIAAVTMDDAKRAARRIFGDGKLLVAVAGRPEGM</sequence>
<dbReference type="GO" id="GO:0046872">
    <property type="term" value="F:metal ion binding"/>
    <property type="evidence" value="ECO:0007669"/>
    <property type="project" value="InterPro"/>
</dbReference>
<feature type="domain" description="Peptidase M16 C-terminal" evidence="2">
    <location>
        <begin position="180"/>
        <end position="355"/>
    </location>
</feature>
<dbReference type="InterPro" id="IPR011249">
    <property type="entry name" value="Metalloenz_LuxS/M16"/>
</dbReference>
<dbReference type="GO" id="GO:0008233">
    <property type="term" value="F:peptidase activity"/>
    <property type="evidence" value="ECO:0007669"/>
    <property type="project" value="UniProtKB-KW"/>
</dbReference>
<gene>
    <name evidence="3" type="ORF">SAMN05444581_104167</name>
</gene>
<dbReference type="Proteomes" id="UP000198755">
    <property type="component" value="Unassembled WGS sequence"/>
</dbReference>
<dbReference type="STRING" id="1612308.SAMN05444581_104167"/>
<dbReference type="InterPro" id="IPR011765">
    <property type="entry name" value="Pept_M16_N"/>
</dbReference>
<keyword evidence="3" id="KW-0645">Protease</keyword>
<evidence type="ECO:0000313" key="4">
    <source>
        <dbReference type="Proteomes" id="UP000198755"/>
    </source>
</evidence>
<dbReference type="Gene3D" id="3.30.830.10">
    <property type="entry name" value="Metalloenzyme, LuxS/M16 peptidase-like"/>
    <property type="match status" value="2"/>
</dbReference>
<keyword evidence="4" id="KW-1185">Reference proteome</keyword>
<feature type="domain" description="Peptidase M16 N-terminal" evidence="1">
    <location>
        <begin position="36"/>
        <end position="172"/>
    </location>
</feature>